<protein>
    <submittedName>
        <fullName evidence="1">Uncharacterized protein</fullName>
    </submittedName>
</protein>
<name>A0ACC1PCD4_9PEZI</name>
<comment type="caution">
    <text evidence="1">The sequence shown here is derived from an EMBL/GenBank/DDBJ whole genome shotgun (WGS) entry which is preliminary data.</text>
</comment>
<sequence length="721" mass="81775">MARRKRRAKPLPTTIDYKETARHYKETSILKPVSPSTHTDDWPCFLLSDASVHRRDASLASQLNADLEGPFIVRGKLELEKDNERYLINRHMKTKDLWIQIESSRAFSVGAKDDSLSVPVVWASGEAGWFEIVPAPSYRRICDEMFQAVCLHYSLLDQYEAALEKLQKSKKKKKATFADVSIDLDELLFQARIDRDFLYALRAGDGLTLPEAHKRFHLQSTFLMSHFPKDTGVYKYLADRYPVVARNILNKGATNGPRWDKMFVNIPCALVAYDYSQREKSSSREVSDGKKKGKGRNRNSAPRTTRASETSDIEVVGPPNKNNKTYPSRSARMKKKSIAEIPPADDDIIMIDSSSNNPAPSKPLHGLQGETHDNNSTVGSNTTKGAKTSCHVLVDALEDVRKNMLQLINEGRQKKQLSQFTAKSWQTKVYMECNIKRYDSVQEIFHYHARDLVQHLGPEWHDTQIYQWAKEQISKPLTLTLISEADVNRIVRRVKKSAQSAHAEKVVTENPPPEASQYAGKQTPRGRPSGKAAGLRPSTGSKKRLRHEADFEDSMDLDEDGIPKKRSKRSHYFTDEDDDDDVDDDNNSIDEDDEDSSSESKARIDKDNVPMTQLVIRAEKLPSTQPQGPNQTWVCEEPDCRYVVRAAHEEKGRKLISAHYEEHEKEAQDVAQEIALNRVNLAVQEARGHMPIKYAYIPPFLILVEYDGEAAAHLQPRKGLV</sequence>
<evidence type="ECO:0000313" key="1">
    <source>
        <dbReference type="EMBL" id="KAJ2989401.1"/>
    </source>
</evidence>
<dbReference type="Proteomes" id="UP001143856">
    <property type="component" value="Unassembled WGS sequence"/>
</dbReference>
<keyword evidence="2" id="KW-1185">Reference proteome</keyword>
<gene>
    <name evidence="1" type="ORF">NUW58_g3483</name>
</gene>
<organism evidence="1 2">
    <name type="scientific">Xylaria curta</name>
    <dbReference type="NCBI Taxonomy" id="42375"/>
    <lineage>
        <taxon>Eukaryota</taxon>
        <taxon>Fungi</taxon>
        <taxon>Dikarya</taxon>
        <taxon>Ascomycota</taxon>
        <taxon>Pezizomycotina</taxon>
        <taxon>Sordariomycetes</taxon>
        <taxon>Xylariomycetidae</taxon>
        <taxon>Xylariales</taxon>
        <taxon>Xylariaceae</taxon>
        <taxon>Xylaria</taxon>
    </lineage>
</organism>
<reference evidence="1" key="1">
    <citation type="submission" date="2022-10" db="EMBL/GenBank/DDBJ databases">
        <title>Genome Sequence of Xylaria curta.</title>
        <authorList>
            <person name="Buettner E."/>
        </authorList>
    </citation>
    <scope>NUCLEOTIDE SEQUENCE</scope>
    <source>
        <strain evidence="1">Babe10</strain>
    </source>
</reference>
<accession>A0ACC1PCD4</accession>
<dbReference type="EMBL" id="JAPDGR010000532">
    <property type="protein sequence ID" value="KAJ2989401.1"/>
    <property type="molecule type" value="Genomic_DNA"/>
</dbReference>
<proteinExistence type="predicted"/>
<evidence type="ECO:0000313" key="2">
    <source>
        <dbReference type="Proteomes" id="UP001143856"/>
    </source>
</evidence>